<organism evidence="2 3">
    <name type="scientific">Nocardioides aquaticus</name>
    <dbReference type="NCBI Taxonomy" id="160826"/>
    <lineage>
        <taxon>Bacteria</taxon>
        <taxon>Bacillati</taxon>
        <taxon>Actinomycetota</taxon>
        <taxon>Actinomycetes</taxon>
        <taxon>Propionibacteriales</taxon>
        <taxon>Nocardioidaceae</taxon>
        <taxon>Nocardioides</taxon>
    </lineage>
</organism>
<dbReference type="Proteomes" id="UP000679307">
    <property type="component" value="Chromosome"/>
</dbReference>
<feature type="transmembrane region" description="Helical" evidence="1">
    <location>
        <begin position="12"/>
        <end position="33"/>
    </location>
</feature>
<keyword evidence="1" id="KW-0472">Membrane</keyword>
<feature type="transmembrane region" description="Helical" evidence="1">
    <location>
        <begin position="39"/>
        <end position="62"/>
    </location>
</feature>
<dbReference type="EMBL" id="CP075371">
    <property type="protein sequence ID" value="QVT81781.1"/>
    <property type="molecule type" value="Genomic_DNA"/>
</dbReference>
<protein>
    <submittedName>
        <fullName evidence="2">Uncharacterized protein</fullName>
    </submittedName>
</protein>
<evidence type="ECO:0000313" key="3">
    <source>
        <dbReference type="Proteomes" id="UP000679307"/>
    </source>
</evidence>
<proteinExistence type="predicted"/>
<keyword evidence="1" id="KW-1133">Transmembrane helix</keyword>
<keyword evidence="3" id="KW-1185">Reference proteome</keyword>
<evidence type="ECO:0000313" key="2">
    <source>
        <dbReference type="EMBL" id="QVT81781.1"/>
    </source>
</evidence>
<reference evidence="2 3" key="1">
    <citation type="submission" date="2021-05" db="EMBL/GenBank/DDBJ databases">
        <title>Complete genome of Nocardioides aquaticus KCTC 9944T isolated from meromictic and hypersaline Ekho Lake, Antarctica.</title>
        <authorList>
            <person name="Hwang K."/>
            <person name="Kim K.M."/>
            <person name="Choe H."/>
        </authorList>
    </citation>
    <scope>NUCLEOTIDE SEQUENCE [LARGE SCALE GENOMIC DNA]</scope>
    <source>
        <strain evidence="2 3">KCTC 9944</strain>
    </source>
</reference>
<evidence type="ECO:0000256" key="1">
    <source>
        <dbReference type="SAM" id="Phobius"/>
    </source>
</evidence>
<name>A0ABX8EPQ0_9ACTN</name>
<keyword evidence="1" id="KW-0812">Transmembrane</keyword>
<gene>
    <name evidence="2" type="ORF">ENKNEFLB_04198</name>
</gene>
<dbReference type="RefSeq" id="WP_214057095.1">
    <property type="nucleotide sequence ID" value="NZ_BAAAHS010000028.1"/>
</dbReference>
<sequence length="68" mass="7151">MSSLPRRIRIAGSLASAVVLYVAGGVMVVAGFARGTSDVSYWVFAVVLVAVASATLLLPAWAERSKER</sequence>
<accession>A0ABX8EPQ0</accession>